<evidence type="ECO:0000256" key="9">
    <source>
        <dbReference type="SAM" id="Phobius"/>
    </source>
</evidence>
<keyword evidence="7 9" id="KW-1133">Transmembrane helix</keyword>
<evidence type="ECO:0000256" key="4">
    <source>
        <dbReference type="ARBA" id="ARBA00022692"/>
    </source>
</evidence>
<evidence type="ECO:0000256" key="6">
    <source>
        <dbReference type="ARBA" id="ARBA00022840"/>
    </source>
</evidence>
<dbReference type="InterPro" id="IPR027417">
    <property type="entry name" value="P-loop_NTPase"/>
</dbReference>
<dbReference type="GO" id="GO:0005524">
    <property type="term" value="F:ATP binding"/>
    <property type="evidence" value="ECO:0007669"/>
    <property type="project" value="UniProtKB-KW"/>
</dbReference>
<evidence type="ECO:0000256" key="5">
    <source>
        <dbReference type="ARBA" id="ARBA00022741"/>
    </source>
</evidence>
<feature type="transmembrane region" description="Helical" evidence="9">
    <location>
        <begin position="12"/>
        <end position="32"/>
    </location>
</feature>
<dbReference type="Gene3D" id="1.20.1560.10">
    <property type="entry name" value="ABC transporter type 1, transmembrane domain"/>
    <property type="match status" value="1"/>
</dbReference>
<accession>A0A1M5S040</accession>
<feature type="transmembrane region" description="Helical" evidence="9">
    <location>
        <begin position="155"/>
        <end position="174"/>
    </location>
</feature>
<feature type="transmembrane region" description="Helical" evidence="9">
    <location>
        <begin position="60"/>
        <end position="85"/>
    </location>
</feature>
<dbReference type="SUPFAM" id="SSF52540">
    <property type="entry name" value="P-loop containing nucleoside triphosphate hydrolases"/>
    <property type="match status" value="1"/>
</dbReference>
<feature type="transmembrane region" description="Helical" evidence="9">
    <location>
        <begin position="278"/>
        <end position="296"/>
    </location>
</feature>
<dbReference type="InterPro" id="IPR003593">
    <property type="entry name" value="AAA+_ATPase"/>
</dbReference>
<keyword evidence="2" id="KW-0813">Transport</keyword>
<dbReference type="InterPro" id="IPR003439">
    <property type="entry name" value="ABC_transporter-like_ATP-bd"/>
</dbReference>
<dbReference type="PANTHER" id="PTHR43394:SF1">
    <property type="entry name" value="ATP-BINDING CASSETTE SUB-FAMILY B MEMBER 10, MITOCHONDRIAL"/>
    <property type="match status" value="1"/>
</dbReference>
<evidence type="ECO:0000256" key="8">
    <source>
        <dbReference type="ARBA" id="ARBA00023136"/>
    </source>
</evidence>
<evidence type="ECO:0000259" key="10">
    <source>
        <dbReference type="PROSITE" id="PS50893"/>
    </source>
</evidence>
<feature type="domain" description="ABC transmembrane type-1" evidence="11">
    <location>
        <begin position="17"/>
        <end position="298"/>
    </location>
</feature>
<proteinExistence type="predicted"/>
<dbReference type="PROSITE" id="PS50929">
    <property type="entry name" value="ABC_TM1F"/>
    <property type="match status" value="1"/>
</dbReference>
<evidence type="ECO:0000256" key="1">
    <source>
        <dbReference type="ARBA" id="ARBA00004651"/>
    </source>
</evidence>
<dbReference type="Proteomes" id="UP000242592">
    <property type="component" value="Unassembled WGS sequence"/>
</dbReference>
<keyword evidence="5" id="KW-0547">Nucleotide-binding</keyword>
<keyword evidence="8 9" id="KW-0472">Membrane</keyword>
<dbReference type="InterPro" id="IPR017871">
    <property type="entry name" value="ABC_transporter-like_CS"/>
</dbReference>
<feature type="domain" description="ABC transporter" evidence="10">
    <location>
        <begin position="331"/>
        <end position="566"/>
    </location>
</feature>
<dbReference type="GO" id="GO:0005886">
    <property type="term" value="C:plasma membrane"/>
    <property type="evidence" value="ECO:0007669"/>
    <property type="project" value="UniProtKB-SubCell"/>
</dbReference>
<feature type="transmembrane region" description="Helical" evidence="9">
    <location>
        <begin position="235"/>
        <end position="258"/>
    </location>
</feature>
<dbReference type="OrthoDB" id="40044at2"/>
<dbReference type="Gene3D" id="3.40.50.300">
    <property type="entry name" value="P-loop containing nucleotide triphosphate hydrolases"/>
    <property type="match status" value="1"/>
</dbReference>
<evidence type="ECO:0000313" key="12">
    <source>
        <dbReference type="EMBL" id="SHH31967.1"/>
    </source>
</evidence>
<dbReference type="InterPro" id="IPR011527">
    <property type="entry name" value="ABC1_TM_dom"/>
</dbReference>
<dbReference type="STRING" id="1123380.SAMN02745199_0730"/>
<dbReference type="PROSITE" id="PS00211">
    <property type="entry name" value="ABC_TRANSPORTER_1"/>
    <property type="match status" value="1"/>
</dbReference>
<dbReference type="SUPFAM" id="SSF90123">
    <property type="entry name" value="ABC transporter transmembrane region"/>
    <property type="match status" value="1"/>
</dbReference>
<evidence type="ECO:0000313" key="13">
    <source>
        <dbReference type="Proteomes" id="UP000242592"/>
    </source>
</evidence>
<dbReference type="InterPro" id="IPR036640">
    <property type="entry name" value="ABC1_TM_sf"/>
</dbReference>
<dbReference type="RefSeq" id="WP_073072314.1">
    <property type="nucleotide sequence ID" value="NZ_FQXN01000002.1"/>
</dbReference>
<dbReference type="PROSITE" id="PS50893">
    <property type="entry name" value="ABC_TRANSPORTER_2"/>
    <property type="match status" value="1"/>
</dbReference>
<comment type="subcellular location">
    <subcellularLocation>
        <location evidence="1">Cell membrane</location>
        <topology evidence="1">Multi-pass membrane protein</topology>
    </subcellularLocation>
</comment>
<reference evidence="13" key="1">
    <citation type="submission" date="2016-11" db="EMBL/GenBank/DDBJ databases">
        <authorList>
            <person name="Varghese N."/>
            <person name="Submissions S."/>
        </authorList>
    </citation>
    <scope>NUCLEOTIDE SEQUENCE [LARGE SCALE GENOMIC DNA]</scope>
    <source>
        <strain evidence="13">DSM 15807</strain>
    </source>
</reference>
<dbReference type="Pfam" id="PF00664">
    <property type="entry name" value="ABC_membrane"/>
    <property type="match status" value="1"/>
</dbReference>
<dbReference type="InterPro" id="IPR039421">
    <property type="entry name" value="Type_1_exporter"/>
</dbReference>
<organism evidence="12 13">
    <name type="scientific">Thermosipho atlanticus DSM 15807</name>
    <dbReference type="NCBI Taxonomy" id="1123380"/>
    <lineage>
        <taxon>Bacteria</taxon>
        <taxon>Thermotogati</taxon>
        <taxon>Thermotogota</taxon>
        <taxon>Thermotogae</taxon>
        <taxon>Thermotogales</taxon>
        <taxon>Fervidobacteriaceae</taxon>
        <taxon>Thermosipho</taxon>
    </lineage>
</organism>
<gene>
    <name evidence="12" type="ORF">SAMN02745199_0730</name>
</gene>
<name>A0A1M5S040_9BACT</name>
<keyword evidence="13" id="KW-1185">Reference proteome</keyword>
<dbReference type="EMBL" id="FQXN01000002">
    <property type="protein sequence ID" value="SHH31967.1"/>
    <property type="molecule type" value="Genomic_DNA"/>
</dbReference>
<evidence type="ECO:0000256" key="3">
    <source>
        <dbReference type="ARBA" id="ARBA00022475"/>
    </source>
</evidence>
<dbReference type="FunFam" id="3.40.50.300:FF:000854">
    <property type="entry name" value="Multidrug ABC transporter ATP-binding protein"/>
    <property type="match status" value="1"/>
</dbReference>
<keyword evidence="6 12" id="KW-0067">ATP-binding</keyword>
<dbReference type="SMART" id="SM00382">
    <property type="entry name" value="AAA"/>
    <property type="match status" value="1"/>
</dbReference>
<evidence type="ECO:0000256" key="2">
    <source>
        <dbReference type="ARBA" id="ARBA00022448"/>
    </source>
</evidence>
<sequence>MMKLFKYLKKYSFLITFAIIFVIFQGLLNLYLPDLMADIVNQGVVRGNIDYILNIGGKMLLITLLNITSAVISTYFAAKVAMLFGKDLRSMVFKKVMNFSLHEVDKFGTSTLITRNTNDITQIQTVVFLMLRLVSLAPVMAIGGTIMAVSKSAKLSMVLLVSIPVMFVAVYFIAKYTMPLFRSMQKKLDKLNRILRENLTGVRVIRAFAKTNYEKQRFEIANEDLTQTTLKVNRVFALVFPFIMLVMNFTIVFLIWIGAVQVDKGTLQVGDIMAVMQYVIQIMFSFIMISMIFIFLPRASASAERVYEVLSSETSINEPENPVIPERKGEIEFKDVTFYYEKAKEPALQNISFKVHPGEFVGIIGSSGSGKSTLINLLLRFYDVSKGEILIDGVNIKDLSQKELRNMVSLVPSRPVIFSGTIEDNVRIGKENATEEEIIEALKVAQAWDFVSKLPNGIKTEVSQGGTNLSGGQKQRLAIARGIIGEKKIYIFDDSFSALDFKTDSKVRMALRERLKDSTVIIISLRVATIMNLDKIIVLDNGKIAGIGTHKELMQTSHVYSEIVTTQLSEEEIA</sequence>
<dbReference type="PANTHER" id="PTHR43394">
    <property type="entry name" value="ATP-DEPENDENT PERMEASE MDL1, MITOCHONDRIAL"/>
    <property type="match status" value="1"/>
</dbReference>
<keyword evidence="4 9" id="KW-0812">Transmembrane</keyword>
<dbReference type="Pfam" id="PF00005">
    <property type="entry name" value="ABC_tran"/>
    <property type="match status" value="1"/>
</dbReference>
<dbReference type="GO" id="GO:0015421">
    <property type="term" value="F:ABC-type oligopeptide transporter activity"/>
    <property type="evidence" value="ECO:0007669"/>
    <property type="project" value="TreeGrafter"/>
</dbReference>
<dbReference type="AlphaFoldDB" id="A0A1M5S040"/>
<protein>
    <submittedName>
        <fullName evidence="12">ATP-binding cassette, subfamily B</fullName>
    </submittedName>
</protein>
<keyword evidence="3" id="KW-1003">Cell membrane</keyword>
<evidence type="ECO:0000256" key="7">
    <source>
        <dbReference type="ARBA" id="ARBA00022989"/>
    </source>
</evidence>
<dbReference type="CDD" id="cd18548">
    <property type="entry name" value="ABC_6TM_Tm287_like"/>
    <property type="match status" value="1"/>
</dbReference>
<dbReference type="FunFam" id="1.20.1560.10:FF:000040">
    <property type="entry name" value="Multidrug ABC transporter ATP-binding protein"/>
    <property type="match status" value="1"/>
</dbReference>
<feature type="transmembrane region" description="Helical" evidence="9">
    <location>
        <begin position="125"/>
        <end position="149"/>
    </location>
</feature>
<dbReference type="GO" id="GO:0016887">
    <property type="term" value="F:ATP hydrolysis activity"/>
    <property type="evidence" value="ECO:0007669"/>
    <property type="project" value="InterPro"/>
</dbReference>
<evidence type="ECO:0000259" key="11">
    <source>
        <dbReference type="PROSITE" id="PS50929"/>
    </source>
</evidence>